<dbReference type="CDD" id="cd02440">
    <property type="entry name" value="AdoMet_MTases"/>
    <property type="match status" value="1"/>
</dbReference>
<organism evidence="2 3">
    <name type="scientific">Lacrimispora algidixylanolytica</name>
    <dbReference type="NCBI Taxonomy" id="94868"/>
    <lineage>
        <taxon>Bacteria</taxon>
        <taxon>Bacillati</taxon>
        <taxon>Bacillota</taxon>
        <taxon>Clostridia</taxon>
        <taxon>Lachnospirales</taxon>
        <taxon>Lachnospiraceae</taxon>
        <taxon>Lacrimispora</taxon>
    </lineage>
</organism>
<feature type="domain" description="Methyltransferase type 11" evidence="1">
    <location>
        <begin position="51"/>
        <end position="148"/>
    </location>
</feature>
<reference evidence="2 3" key="1">
    <citation type="submission" date="2016-08" db="EMBL/GenBank/DDBJ databases">
        <title>A new outlook on sporulation: Clostridium algidixylanolyticum.</title>
        <authorList>
            <person name="Poppleton D.I."/>
            <person name="Gribaldo S."/>
        </authorList>
    </citation>
    <scope>NUCLEOTIDE SEQUENCE [LARGE SCALE GENOMIC DNA]</scope>
    <source>
        <strain evidence="2 3">SPL73</strain>
    </source>
</reference>
<keyword evidence="2" id="KW-0808">Transferase</keyword>
<dbReference type="InterPro" id="IPR029063">
    <property type="entry name" value="SAM-dependent_MTases_sf"/>
</dbReference>
<evidence type="ECO:0000313" key="2">
    <source>
        <dbReference type="EMBL" id="RKD33328.1"/>
    </source>
</evidence>
<keyword evidence="3" id="KW-1185">Reference proteome</keyword>
<dbReference type="Proteomes" id="UP000284277">
    <property type="component" value="Unassembled WGS sequence"/>
</dbReference>
<protein>
    <submittedName>
        <fullName evidence="2">Methyltransferase</fullName>
    </submittedName>
</protein>
<dbReference type="GO" id="GO:0032259">
    <property type="term" value="P:methylation"/>
    <property type="evidence" value="ECO:0007669"/>
    <property type="project" value="UniProtKB-KW"/>
</dbReference>
<comment type="caution">
    <text evidence="2">The sequence shown here is derived from an EMBL/GenBank/DDBJ whole genome shotgun (WGS) entry which is preliminary data.</text>
</comment>
<dbReference type="SUPFAM" id="SSF53335">
    <property type="entry name" value="S-adenosyl-L-methionine-dependent methyltransferases"/>
    <property type="match status" value="1"/>
</dbReference>
<dbReference type="Pfam" id="PF08241">
    <property type="entry name" value="Methyltransf_11"/>
    <property type="match status" value="1"/>
</dbReference>
<dbReference type="PANTHER" id="PTHR43591">
    <property type="entry name" value="METHYLTRANSFERASE"/>
    <property type="match status" value="1"/>
</dbReference>
<keyword evidence="2" id="KW-0489">Methyltransferase</keyword>
<dbReference type="AlphaFoldDB" id="A0A419T7G6"/>
<name>A0A419T7G6_9FIRM</name>
<sequence>MGKTRIIETNEGIQNEVTVEMFDVFASKMRDKGWNGVDGMIASGIKGGDLLEVGPGPGYVGLELAKKIHPTSLTGCEISPAMLRFAEKNAAEYGISAHYVLGNCMSMPFKNESFDSVISNGSMHEWEDPILAFDEIYRVLRTSGRYCITDLCRDVSPMKKAMVYFSTQPKEMRPGLVSSLNAAYTVSEITELLRHSKLCDAVVTREFFGLCIAGQKE</sequence>
<dbReference type="EMBL" id="MCIA01000007">
    <property type="protein sequence ID" value="RKD33328.1"/>
    <property type="molecule type" value="Genomic_DNA"/>
</dbReference>
<dbReference type="GO" id="GO:0008757">
    <property type="term" value="F:S-adenosylmethionine-dependent methyltransferase activity"/>
    <property type="evidence" value="ECO:0007669"/>
    <property type="project" value="InterPro"/>
</dbReference>
<proteinExistence type="predicted"/>
<evidence type="ECO:0000259" key="1">
    <source>
        <dbReference type="Pfam" id="PF08241"/>
    </source>
</evidence>
<evidence type="ECO:0000313" key="3">
    <source>
        <dbReference type="Proteomes" id="UP000284277"/>
    </source>
</evidence>
<accession>A0A419T7G6</accession>
<gene>
    <name evidence="2" type="ORF">BET01_15005</name>
</gene>
<dbReference type="PANTHER" id="PTHR43591:SF24">
    <property type="entry name" value="2-METHOXY-6-POLYPRENYL-1,4-BENZOQUINOL METHYLASE, MITOCHONDRIAL"/>
    <property type="match status" value="1"/>
</dbReference>
<dbReference type="InterPro" id="IPR013216">
    <property type="entry name" value="Methyltransf_11"/>
</dbReference>
<dbReference type="Gene3D" id="3.40.50.150">
    <property type="entry name" value="Vaccinia Virus protein VP39"/>
    <property type="match status" value="1"/>
</dbReference>
<dbReference type="OrthoDB" id="9808140at2"/>
<dbReference type="RefSeq" id="WP_120195918.1">
    <property type="nucleotide sequence ID" value="NZ_MCIA01000007.1"/>
</dbReference>